<evidence type="ECO:0000313" key="1">
    <source>
        <dbReference type="EMBL" id="CEG43920.1"/>
    </source>
</evidence>
<sequence length="110" mass="13270">MFCLEARKMQSESNCDRMRIRNENIWSWKDIKQRRARVYYAAENLASENWESSEQIDILIAKLRHANETDRTEWELKMGIRTGNIIPGFLQQLRRFLSSHRPSFRKNSYC</sequence>
<protein>
    <submittedName>
        <fullName evidence="1">Uncharacterized protein</fullName>
    </submittedName>
</protein>
<dbReference type="GeneID" id="36409804"/>
<accession>A0A0P1AQT5</accession>
<organism evidence="1 2">
    <name type="scientific">Plasmopara halstedii</name>
    <name type="common">Downy mildew of sunflower</name>
    <dbReference type="NCBI Taxonomy" id="4781"/>
    <lineage>
        <taxon>Eukaryota</taxon>
        <taxon>Sar</taxon>
        <taxon>Stramenopiles</taxon>
        <taxon>Oomycota</taxon>
        <taxon>Peronosporomycetes</taxon>
        <taxon>Peronosporales</taxon>
        <taxon>Peronosporaceae</taxon>
        <taxon>Plasmopara</taxon>
    </lineage>
</organism>
<dbReference type="AlphaFoldDB" id="A0A0P1AQT5"/>
<dbReference type="EMBL" id="CCYD01000810">
    <property type="protein sequence ID" value="CEG43920.1"/>
    <property type="molecule type" value="Genomic_DNA"/>
</dbReference>
<reference evidence="2" key="1">
    <citation type="submission" date="2014-09" db="EMBL/GenBank/DDBJ databases">
        <authorList>
            <person name="Sharma Rahul"/>
            <person name="Thines Marco"/>
        </authorList>
    </citation>
    <scope>NUCLEOTIDE SEQUENCE [LARGE SCALE GENOMIC DNA]</scope>
</reference>
<dbReference type="Proteomes" id="UP000054928">
    <property type="component" value="Unassembled WGS sequence"/>
</dbReference>
<dbReference type="RefSeq" id="XP_024580289.1">
    <property type="nucleotide sequence ID" value="XM_024729964.2"/>
</dbReference>
<name>A0A0P1AQT5_PLAHL</name>
<proteinExistence type="predicted"/>
<evidence type="ECO:0000313" key="2">
    <source>
        <dbReference type="Proteomes" id="UP000054928"/>
    </source>
</evidence>
<keyword evidence="2" id="KW-1185">Reference proteome</keyword>